<evidence type="ECO:0000313" key="2">
    <source>
        <dbReference type="Proteomes" id="UP000565262"/>
    </source>
</evidence>
<comment type="caution">
    <text evidence="1">The sequence shown here is derived from an EMBL/GenBank/DDBJ whole genome shotgun (WGS) entry which is preliminary data.</text>
</comment>
<accession>A0A839IMD9</accession>
<dbReference type="Proteomes" id="UP000565262">
    <property type="component" value="Unassembled WGS sequence"/>
</dbReference>
<dbReference type="EMBL" id="JACJFM010000005">
    <property type="protein sequence ID" value="MBB1486061.1"/>
    <property type="molecule type" value="Genomic_DNA"/>
</dbReference>
<dbReference type="AlphaFoldDB" id="A0A839IMD9"/>
<reference evidence="1 2" key="1">
    <citation type="submission" date="2020-08" db="EMBL/GenBank/DDBJ databases">
        <title>Oceanospirillum sp. nov. isolated from marine sediment.</title>
        <authorList>
            <person name="Ji X."/>
        </authorList>
    </citation>
    <scope>NUCLEOTIDE SEQUENCE [LARGE SCALE GENOMIC DNA]</scope>
    <source>
        <strain evidence="1 2">D5</strain>
    </source>
</reference>
<name>A0A839IMD9_9GAMM</name>
<dbReference type="RefSeq" id="WP_182807844.1">
    <property type="nucleotide sequence ID" value="NZ_JACJFM010000005.1"/>
</dbReference>
<protein>
    <submittedName>
        <fullName evidence="1">Uncharacterized protein</fullName>
    </submittedName>
</protein>
<gene>
    <name evidence="1" type="ORF">H4O21_05525</name>
</gene>
<proteinExistence type="predicted"/>
<organism evidence="1 2">
    <name type="scientific">Oceanospirillum sediminis</name>
    <dbReference type="NCBI Taxonomy" id="2760088"/>
    <lineage>
        <taxon>Bacteria</taxon>
        <taxon>Pseudomonadati</taxon>
        <taxon>Pseudomonadota</taxon>
        <taxon>Gammaproteobacteria</taxon>
        <taxon>Oceanospirillales</taxon>
        <taxon>Oceanospirillaceae</taxon>
        <taxon>Oceanospirillum</taxon>
    </lineage>
</organism>
<evidence type="ECO:0000313" key="1">
    <source>
        <dbReference type="EMBL" id="MBB1486061.1"/>
    </source>
</evidence>
<keyword evidence="2" id="KW-1185">Reference proteome</keyword>
<sequence>MTRFPIFIDFECSSPDDDGFPIAVCWSLPDGQVKSTLIIPEDHWLQGQSYLFDDERISLDDLMMHGVSPLEVIREMQSDIDTDTVYSDGLGEDEHWLEMMFSAYGNEASFHITAAPLLYNIEYEHWQENKQQWLEDQGLDNYQSEANVVAMLNLHQQLKELHR</sequence>